<organism evidence="5 6">
    <name type="scientific">Eragrostis curvula</name>
    <name type="common">weeping love grass</name>
    <dbReference type="NCBI Taxonomy" id="38414"/>
    <lineage>
        <taxon>Eukaryota</taxon>
        <taxon>Viridiplantae</taxon>
        <taxon>Streptophyta</taxon>
        <taxon>Embryophyta</taxon>
        <taxon>Tracheophyta</taxon>
        <taxon>Spermatophyta</taxon>
        <taxon>Magnoliopsida</taxon>
        <taxon>Liliopsida</taxon>
        <taxon>Poales</taxon>
        <taxon>Poaceae</taxon>
        <taxon>PACMAD clade</taxon>
        <taxon>Chloridoideae</taxon>
        <taxon>Eragrostideae</taxon>
        <taxon>Eragrostidinae</taxon>
        <taxon>Eragrostis</taxon>
    </lineage>
</organism>
<accession>A0A5J9U8T5</accession>
<dbReference type="AlphaFoldDB" id="A0A5J9U8T5"/>
<sequence length="723" mass="77212">MAAAASPRCLKPLRLIRLGRSIWTATPPPAHCMSEEELHAELKRLVRSGRLADAAAVFDAMPRPDEVAYAILLAGHAAEADFNGAMALFSRIRASSPLHAAADPFVLSPVLKACAAAANADADADAGTLPHAAALHAFAVRSSAVSSVFVSTSLADAYAKAGRLERALKVFDEMPVKNVVSWTTLVASLARAGRRHDALRRFAEMRRVSGVTCDSYAYAAALTACADAGLLSRGREVHALCAKLGLDATPYVANTLATLYARCGHVDRALATVNRMGSRDVAAWTTLIASYVQTGRSEEAIEAFLRILHGEPSASPNEYTFSAVIAASANISSVCLGEQLHAQAARRGFGHARTVTNSLVKLYTRSGRLSAADTVFRESIIKDVVSWSGIISGYAQEGLAQEAFTLFAEMRHHGSSSRPNEFTLASLLSVCASAAALDSGRQLHALAVAAGLEHHAMVRSALIDMYGKSGSMSDANVVFSGRLKDDVISWTAIIVGYAEHGRSKEALELFEKMCSVGIKPDHVTFIGVLTACCHAGEVEHGLRYLNAMNKTYGLEPAKEHYGCIVDLLGRAGRIHEAEELIGRIDADERDSVVWTSLLRACAARGEEEAGKKAAARVMEAEPWGAGAHVAMANLFSSKGQWREAAQERLMMKQKGVVKGAGWSSVEVGGEDRGIGVFVAGDRTHPQDNAIYRMLELMYYGAGFGRCIPDHMDLGSELDVSVCS</sequence>
<dbReference type="PROSITE" id="PS51375">
    <property type="entry name" value="PPR"/>
    <property type="match status" value="3"/>
</dbReference>
<name>A0A5J9U8T5_9POAL</name>
<evidence type="ECO:0000313" key="5">
    <source>
        <dbReference type="EMBL" id="TVU20142.1"/>
    </source>
</evidence>
<dbReference type="Gene3D" id="1.25.40.10">
    <property type="entry name" value="Tetratricopeptide repeat domain"/>
    <property type="match status" value="4"/>
</dbReference>
<dbReference type="NCBIfam" id="TIGR00756">
    <property type="entry name" value="PPR"/>
    <property type="match status" value="4"/>
</dbReference>
<dbReference type="Proteomes" id="UP000324897">
    <property type="component" value="Chromosome 7"/>
</dbReference>
<evidence type="ECO:0000256" key="3">
    <source>
        <dbReference type="PROSITE-ProRule" id="PRU00339"/>
    </source>
</evidence>
<feature type="repeat" description="PPR" evidence="4">
    <location>
        <begin position="486"/>
        <end position="520"/>
    </location>
</feature>
<evidence type="ECO:0000256" key="2">
    <source>
        <dbReference type="ARBA" id="ARBA00022946"/>
    </source>
</evidence>
<dbReference type="Pfam" id="PF01535">
    <property type="entry name" value="PPR"/>
    <property type="match status" value="6"/>
</dbReference>
<dbReference type="FunFam" id="1.25.40.10:FF:000525">
    <property type="entry name" value="Pentatricopeptide (PPR) repeat-containing protein-like"/>
    <property type="match status" value="1"/>
</dbReference>
<dbReference type="Pfam" id="PF20431">
    <property type="entry name" value="E_motif"/>
    <property type="match status" value="1"/>
</dbReference>
<dbReference type="SUPFAM" id="SSF48452">
    <property type="entry name" value="TPR-like"/>
    <property type="match status" value="1"/>
</dbReference>
<dbReference type="EMBL" id="RWGY01000029">
    <property type="protein sequence ID" value="TVU20142.1"/>
    <property type="molecule type" value="Genomic_DNA"/>
</dbReference>
<keyword evidence="2" id="KW-0809">Transit peptide</keyword>
<dbReference type="InterPro" id="IPR011990">
    <property type="entry name" value="TPR-like_helical_dom_sf"/>
</dbReference>
<dbReference type="InterPro" id="IPR046848">
    <property type="entry name" value="E_motif"/>
</dbReference>
<dbReference type="InterPro" id="IPR002885">
    <property type="entry name" value="PPR_rpt"/>
</dbReference>
<feature type="repeat" description="TPR" evidence="3">
    <location>
        <begin position="281"/>
        <end position="314"/>
    </location>
</feature>
<feature type="non-terminal residue" evidence="5">
    <location>
        <position position="1"/>
    </location>
</feature>
<proteinExistence type="predicted"/>
<dbReference type="GO" id="GO:0003723">
    <property type="term" value="F:RNA binding"/>
    <property type="evidence" value="ECO:0007669"/>
    <property type="project" value="InterPro"/>
</dbReference>
<feature type="repeat" description="PPR" evidence="4">
    <location>
        <begin position="383"/>
        <end position="417"/>
    </location>
</feature>
<keyword evidence="3" id="KW-0802">TPR repeat</keyword>
<keyword evidence="1" id="KW-0677">Repeat</keyword>
<evidence type="ECO:0000256" key="4">
    <source>
        <dbReference type="PROSITE-ProRule" id="PRU00708"/>
    </source>
</evidence>
<dbReference type="FunFam" id="1.25.40.10:FF:000740">
    <property type="entry name" value="Pentatricopeptide repeat-containing protein chloroplastic"/>
    <property type="match status" value="1"/>
</dbReference>
<reference evidence="5 6" key="1">
    <citation type="journal article" date="2019" name="Sci. Rep.">
        <title>A high-quality genome of Eragrostis curvula grass provides insights into Poaceae evolution and supports new strategies to enhance forage quality.</title>
        <authorList>
            <person name="Carballo J."/>
            <person name="Santos B.A.C.M."/>
            <person name="Zappacosta D."/>
            <person name="Garbus I."/>
            <person name="Selva J.P."/>
            <person name="Gallo C.A."/>
            <person name="Diaz A."/>
            <person name="Albertini E."/>
            <person name="Caccamo M."/>
            <person name="Echenique V."/>
        </authorList>
    </citation>
    <scope>NUCLEOTIDE SEQUENCE [LARGE SCALE GENOMIC DNA]</scope>
    <source>
        <strain evidence="6">cv. Victoria</strain>
        <tissue evidence="5">Leaf</tissue>
    </source>
</reference>
<dbReference type="GO" id="GO:0009451">
    <property type="term" value="P:RNA modification"/>
    <property type="evidence" value="ECO:0007669"/>
    <property type="project" value="InterPro"/>
</dbReference>
<dbReference type="InterPro" id="IPR019734">
    <property type="entry name" value="TPR_rpt"/>
</dbReference>
<gene>
    <name evidence="5" type="ORF">EJB05_36336</name>
</gene>
<evidence type="ECO:0000256" key="1">
    <source>
        <dbReference type="ARBA" id="ARBA00022737"/>
    </source>
</evidence>
<dbReference type="OrthoDB" id="1890277at2759"/>
<evidence type="ECO:0000313" key="6">
    <source>
        <dbReference type="Proteomes" id="UP000324897"/>
    </source>
</evidence>
<dbReference type="FunFam" id="1.25.40.10:FF:001974">
    <property type="entry name" value="Putative pentatricopeptide repeat-containing protein"/>
    <property type="match status" value="1"/>
</dbReference>
<keyword evidence="6" id="KW-1185">Reference proteome</keyword>
<dbReference type="PROSITE" id="PS50005">
    <property type="entry name" value="TPR"/>
    <property type="match status" value="1"/>
</dbReference>
<dbReference type="PANTHER" id="PTHR47926:SF532">
    <property type="entry name" value="PENTACOTRIPEPTIDE-REPEAT REGION OF PRORP DOMAIN-CONTAINING PROTEIN"/>
    <property type="match status" value="1"/>
</dbReference>
<protein>
    <submittedName>
        <fullName evidence="5">Uncharacterized protein</fullName>
    </submittedName>
</protein>
<feature type="repeat" description="PPR" evidence="4">
    <location>
        <begin position="147"/>
        <end position="181"/>
    </location>
</feature>
<comment type="caution">
    <text evidence="5">The sequence shown here is derived from an EMBL/GenBank/DDBJ whole genome shotgun (WGS) entry which is preliminary data.</text>
</comment>
<dbReference type="Pfam" id="PF13041">
    <property type="entry name" value="PPR_2"/>
    <property type="match status" value="2"/>
</dbReference>
<dbReference type="Gramene" id="TVU20142">
    <property type="protein sequence ID" value="TVU20142"/>
    <property type="gene ID" value="EJB05_36336"/>
</dbReference>
<dbReference type="InterPro" id="IPR046960">
    <property type="entry name" value="PPR_At4g14850-like_plant"/>
</dbReference>
<dbReference type="PANTHER" id="PTHR47926">
    <property type="entry name" value="PENTATRICOPEPTIDE REPEAT-CONTAINING PROTEIN"/>
    <property type="match status" value="1"/>
</dbReference>